<dbReference type="InterPro" id="IPR015943">
    <property type="entry name" value="WD40/YVTN_repeat-like_dom_sf"/>
</dbReference>
<gene>
    <name evidence="1" type="ORF">SAMN04489717_5380</name>
</gene>
<name>A0A1H1YA93_9ACTN</name>
<reference evidence="1 2" key="1">
    <citation type="submission" date="2016-10" db="EMBL/GenBank/DDBJ databases">
        <authorList>
            <person name="de Groot N.N."/>
        </authorList>
    </citation>
    <scope>NUCLEOTIDE SEQUENCE [LARGE SCALE GENOMIC DNA]</scope>
    <source>
        <strain evidence="1 2">DSM 22024</strain>
    </source>
</reference>
<protein>
    <submittedName>
        <fullName evidence="1">Uncharacterized protein</fullName>
    </submittedName>
</protein>
<dbReference type="Proteomes" id="UP000198983">
    <property type="component" value="Chromosome I"/>
</dbReference>
<organism evidence="1 2">
    <name type="scientific">Actinopolymorpha singaporensis</name>
    <dbReference type="NCBI Taxonomy" id="117157"/>
    <lineage>
        <taxon>Bacteria</taxon>
        <taxon>Bacillati</taxon>
        <taxon>Actinomycetota</taxon>
        <taxon>Actinomycetes</taxon>
        <taxon>Propionibacteriales</taxon>
        <taxon>Actinopolymorphaceae</taxon>
        <taxon>Actinopolymorpha</taxon>
    </lineage>
</organism>
<accession>A0A1H1YA93</accession>
<evidence type="ECO:0000313" key="2">
    <source>
        <dbReference type="Proteomes" id="UP000198983"/>
    </source>
</evidence>
<dbReference type="Gene3D" id="2.130.10.10">
    <property type="entry name" value="YVTN repeat-like/Quinoprotein amine dehydrogenase"/>
    <property type="match status" value="2"/>
</dbReference>
<dbReference type="STRING" id="117157.SAMN04489717_5380"/>
<dbReference type="AlphaFoldDB" id="A0A1H1YA93"/>
<proteinExistence type="predicted"/>
<dbReference type="EMBL" id="LT629732">
    <property type="protein sequence ID" value="SDT18363.1"/>
    <property type="molecule type" value="Genomic_DNA"/>
</dbReference>
<evidence type="ECO:0000313" key="1">
    <source>
        <dbReference type="EMBL" id="SDT18363.1"/>
    </source>
</evidence>
<dbReference type="SUPFAM" id="SSF110296">
    <property type="entry name" value="Oligoxyloglucan reducing end-specific cellobiohydrolase"/>
    <property type="match status" value="1"/>
</dbReference>
<sequence>MLGYSLCWPPGPGEGGQCPVLLHTTDGGAHWTRVPAPPIRSSPSHAQVRILFAARFGDFLHHRSIGLATNGLELYATYDGGRTWRAEQLAGDRQPAFVGDLAAAHQTAYAVVASGSGQDRRTEVYRTPIGERAWSAVRGVSVADSGGAAYASGALGVRRSSVVVSLGPVFSPTRYWTSPEGADWTARSTPCRQEAATELGPAAPSEVYALCSSNPGRGRMDKVVRLAGEGGTFTTVGTAPATGITTGFAVSPGGTLAVGATGGDESFVHMSFDGGRTWQTTMAVPERGPVYDLAFTDDLHGTLVAGYADLHTSQLFRTDDGGHTWKPFTAG</sequence>
<keyword evidence="2" id="KW-1185">Reference proteome</keyword>